<gene>
    <name evidence="3" type="ORF">J437_LFUL012658</name>
</gene>
<dbReference type="GO" id="GO:0008199">
    <property type="term" value="F:ferric iron binding"/>
    <property type="evidence" value="ECO:0007669"/>
    <property type="project" value="InterPro"/>
</dbReference>
<keyword evidence="1" id="KW-0812">Transmembrane</keyword>
<evidence type="ECO:0000259" key="2">
    <source>
        <dbReference type="PROSITE" id="PS50905"/>
    </source>
</evidence>
<dbReference type="SUPFAM" id="SSF47240">
    <property type="entry name" value="Ferritin-like"/>
    <property type="match status" value="1"/>
</dbReference>
<accession>A0A8K0KCU6</accession>
<keyword evidence="4" id="KW-1185">Reference proteome</keyword>
<reference evidence="3" key="2">
    <citation type="submission" date="2017-10" db="EMBL/GenBank/DDBJ databases">
        <title>Ladona fulva Genome sequencing and assembly.</title>
        <authorList>
            <person name="Murali S."/>
            <person name="Richards S."/>
            <person name="Bandaranaike D."/>
            <person name="Bellair M."/>
            <person name="Blankenburg K."/>
            <person name="Chao H."/>
            <person name="Dinh H."/>
            <person name="Doddapaneni H."/>
            <person name="Dugan-Rocha S."/>
            <person name="Elkadiri S."/>
            <person name="Gnanaolivu R."/>
            <person name="Hernandez B."/>
            <person name="Skinner E."/>
            <person name="Javaid M."/>
            <person name="Lee S."/>
            <person name="Li M."/>
            <person name="Ming W."/>
            <person name="Munidasa M."/>
            <person name="Muniz J."/>
            <person name="Nguyen L."/>
            <person name="Hughes D."/>
            <person name="Osuji N."/>
            <person name="Pu L.-L."/>
            <person name="Puazo M."/>
            <person name="Qu C."/>
            <person name="Quiroz J."/>
            <person name="Raj R."/>
            <person name="Weissenberger G."/>
            <person name="Xin Y."/>
            <person name="Zou X."/>
            <person name="Han Y."/>
            <person name="Worley K."/>
            <person name="Muzny D."/>
            <person name="Gibbs R."/>
        </authorList>
    </citation>
    <scope>NUCLEOTIDE SEQUENCE</scope>
    <source>
        <strain evidence="3">Sampled in the wild</strain>
    </source>
</reference>
<dbReference type="InterPro" id="IPR009040">
    <property type="entry name" value="Ferritin-like_diiron"/>
</dbReference>
<protein>
    <recommendedName>
        <fullName evidence="2">Ferritin-like diiron domain-containing protein</fullName>
    </recommendedName>
</protein>
<feature type="transmembrane region" description="Helical" evidence="1">
    <location>
        <begin position="12"/>
        <end position="34"/>
    </location>
</feature>
<dbReference type="InterPro" id="IPR009078">
    <property type="entry name" value="Ferritin-like_SF"/>
</dbReference>
<evidence type="ECO:0000313" key="3">
    <source>
        <dbReference type="EMBL" id="KAG8232854.1"/>
    </source>
</evidence>
<dbReference type="Gene3D" id="1.20.1260.10">
    <property type="match status" value="1"/>
</dbReference>
<dbReference type="AlphaFoldDB" id="A0A8K0KCU6"/>
<keyword evidence="1" id="KW-1133">Transmembrane helix</keyword>
<evidence type="ECO:0000256" key="1">
    <source>
        <dbReference type="SAM" id="Phobius"/>
    </source>
</evidence>
<dbReference type="InterPro" id="IPR008331">
    <property type="entry name" value="Ferritin_DPS_dom"/>
</dbReference>
<name>A0A8K0KCU6_LADFU</name>
<dbReference type="PROSITE" id="PS50905">
    <property type="entry name" value="FERRITIN_LIKE"/>
    <property type="match status" value="1"/>
</dbReference>
<dbReference type="Proteomes" id="UP000792457">
    <property type="component" value="Unassembled WGS sequence"/>
</dbReference>
<dbReference type="Pfam" id="PF00210">
    <property type="entry name" value="Ferritin"/>
    <property type="match status" value="1"/>
</dbReference>
<dbReference type="EMBL" id="KZ308661">
    <property type="protein sequence ID" value="KAG8232854.1"/>
    <property type="molecule type" value="Genomic_DNA"/>
</dbReference>
<comment type="caution">
    <text evidence="3">The sequence shown here is derived from an EMBL/GenBank/DDBJ whole genome shotgun (WGS) entry which is preliminary data.</text>
</comment>
<keyword evidence="1" id="KW-0472">Membrane</keyword>
<dbReference type="OrthoDB" id="6363126at2759"/>
<evidence type="ECO:0000313" key="4">
    <source>
        <dbReference type="Proteomes" id="UP000792457"/>
    </source>
</evidence>
<dbReference type="InterPro" id="IPR012347">
    <property type="entry name" value="Ferritin-like"/>
</dbReference>
<sequence length="160" mass="18563">MFKFDIASRSVFIGENIFIMKVFILFLSLVAIVASEYCYDSVVSACGKTGVDRNLENCHARYGAVDELAFELQNFANLHITRSFDYLLFATHFGAYQKNREGFGKFFRKLSDDTWEDAIDIIKYITKRGGKMDFESKKQDTFMFVSMDNYFYLSERCLLA</sequence>
<reference evidence="3" key="1">
    <citation type="submission" date="2013-04" db="EMBL/GenBank/DDBJ databases">
        <authorList>
            <person name="Qu J."/>
            <person name="Murali S.C."/>
            <person name="Bandaranaike D."/>
            <person name="Bellair M."/>
            <person name="Blankenburg K."/>
            <person name="Chao H."/>
            <person name="Dinh H."/>
            <person name="Doddapaneni H."/>
            <person name="Downs B."/>
            <person name="Dugan-Rocha S."/>
            <person name="Elkadiri S."/>
            <person name="Gnanaolivu R.D."/>
            <person name="Hernandez B."/>
            <person name="Javaid M."/>
            <person name="Jayaseelan J.C."/>
            <person name="Lee S."/>
            <person name="Li M."/>
            <person name="Ming W."/>
            <person name="Munidasa M."/>
            <person name="Muniz J."/>
            <person name="Nguyen L."/>
            <person name="Ongeri F."/>
            <person name="Osuji N."/>
            <person name="Pu L.-L."/>
            <person name="Puazo M."/>
            <person name="Qu C."/>
            <person name="Quiroz J."/>
            <person name="Raj R."/>
            <person name="Weissenberger G."/>
            <person name="Xin Y."/>
            <person name="Zou X."/>
            <person name="Han Y."/>
            <person name="Richards S."/>
            <person name="Worley K."/>
            <person name="Muzny D."/>
            <person name="Gibbs R."/>
        </authorList>
    </citation>
    <scope>NUCLEOTIDE SEQUENCE</scope>
    <source>
        <strain evidence="3">Sampled in the wild</strain>
    </source>
</reference>
<proteinExistence type="predicted"/>
<feature type="domain" description="Ferritin-like diiron" evidence="2">
    <location>
        <begin position="62"/>
        <end position="160"/>
    </location>
</feature>
<organism evidence="3 4">
    <name type="scientific">Ladona fulva</name>
    <name type="common">Scarce chaser dragonfly</name>
    <name type="synonym">Libellula fulva</name>
    <dbReference type="NCBI Taxonomy" id="123851"/>
    <lineage>
        <taxon>Eukaryota</taxon>
        <taxon>Metazoa</taxon>
        <taxon>Ecdysozoa</taxon>
        <taxon>Arthropoda</taxon>
        <taxon>Hexapoda</taxon>
        <taxon>Insecta</taxon>
        <taxon>Pterygota</taxon>
        <taxon>Palaeoptera</taxon>
        <taxon>Odonata</taxon>
        <taxon>Epiprocta</taxon>
        <taxon>Anisoptera</taxon>
        <taxon>Libelluloidea</taxon>
        <taxon>Libellulidae</taxon>
        <taxon>Ladona</taxon>
    </lineage>
</organism>